<dbReference type="InterPro" id="IPR010239">
    <property type="entry name" value="CHP02001"/>
</dbReference>
<dbReference type="RefSeq" id="WP_271203035.1">
    <property type="nucleotide sequence ID" value="NZ_BSFK01000004.1"/>
</dbReference>
<feature type="chain" id="PRO_5040897518" evidence="1">
    <location>
        <begin position="29"/>
        <end position="272"/>
    </location>
</feature>
<dbReference type="Proteomes" id="UP001143364">
    <property type="component" value="Unassembled WGS sequence"/>
</dbReference>
<comment type="caution">
    <text evidence="2">The sequence shown here is derived from an EMBL/GenBank/DDBJ whole genome shotgun (WGS) entry which is preliminary data.</text>
</comment>
<organism evidence="2 3">
    <name type="scientific">Methylopila jiangsuensis</name>
    <dbReference type="NCBI Taxonomy" id="586230"/>
    <lineage>
        <taxon>Bacteria</taxon>
        <taxon>Pseudomonadati</taxon>
        <taxon>Pseudomonadota</taxon>
        <taxon>Alphaproteobacteria</taxon>
        <taxon>Hyphomicrobiales</taxon>
        <taxon>Methylopilaceae</taxon>
        <taxon>Methylopila</taxon>
    </lineage>
</organism>
<reference evidence="2" key="2">
    <citation type="submission" date="2023-01" db="EMBL/GenBank/DDBJ databases">
        <authorList>
            <person name="Sun Q."/>
            <person name="Evtushenko L."/>
        </authorList>
    </citation>
    <scope>NUCLEOTIDE SEQUENCE</scope>
    <source>
        <strain evidence="2">VKM B-2555</strain>
    </source>
</reference>
<sequence>MTFFARAAGVAVVAAAIGSVAPLTPAVAADLPADVIDATVTPPPFDIAFGVKGLSQWVLRGITQTSKKPAVQGYAEFQAYDWVYAGIWASNVNFGGTDPSAEIDFYGGLRHSWGPVTLDVGYVWVYFSGENGSAPGLDYGKVYGVAKYAVTDSFTVGANIYYGNDFINRGVDIVHSTAFAKYAFTPLASMPEIGAYVSGSFSKQWTSENFVKDYLYWDAGAGFTYKAMTLDFRYSDSNLSKSQCFGYMGNRNWCGDSYVVSLSFDTSLNKLK</sequence>
<feature type="signal peptide" evidence="1">
    <location>
        <begin position="1"/>
        <end position="28"/>
    </location>
</feature>
<keyword evidence="1" id="KW-0732">Signal</keyword>
<keyword evidence="3" id="KW-1185">Reference proteome</keyword>
<gene>
    <name evidence="2" type="ORF">GCM10008171_03110</name>
</gene>
<dbReference type="Pfam" id="PF09694">
    <property type="entry name" value="Gcw_chp"/>
    <property type="match status" value="1"/>
</dbReference>
<protein>
    <submittedName>
        <fullName evidence="2">Uncharacterized protein</fullName>
    </submittedName>
</protein>
<proteinExistence type="predicted"/>
<evidence type="ECO:0000256" key="1">
    <source>
        <dbReference type="SAM" id="SignalP"/>
    </source>
</evidence>
<name>A0A9W6N2I2_9HYPH</name>
<evidence type="ECO:0000313" key="2">
    <source>
        <dbReference type="EMBL" id="GLK75057.1"/>
    </source>
</evidence>
<dbReference type="NCBIfam" id="TIGR02001">
    <property type="entry name" value="gcw_chp"/>
    <property type="match status" value="1"/>
</dbReference>
<dbReference type="AlphaFoldDB" id="A0A9W6N2I2"/>
<accession>A0A9W6N2I2</accession>
<dbReference type="EMBL" id="BSFK01000004">
    <property type="protein sequence ID" value="GLK75057.1"/>
    <property type="molecule type" value="Genomic_DNA"/>
</dbReference>
<evidence type="ECO:0000313" key="3">
    <source>
        <dbReference type="Proteomes" id="UP001143364"/>
    </source>
</evidence>
<reference evidence="2" key="1">
    <citation type="journal article" date="2014" name="Int. J. Syst. Evol. Microbiol.">
        <title>Complete genome sequence of Corynebacterium casei LMG S-19264T (=DSM 44701T), isolated from a smear-ripened cheese.</title>
        <authorList>
            <consortium name="US DOE Joint Genome Institute (JGI-PGF)"/>
            <person name="Walter F."/>
            <person name="Albersmeier A."/>
            <person name="Kalinowski J."/>
            <person name="Ruckert C."/>
        </authorList>
    </citation>
    <scope>NUCLEOTIDE SEQUENCE</scope>
    <source>
        <strain evidence="2">VKM B-2555</strain>
    </source>
</reference>